<gene>
    <name evidence="1" type="ORF">BES34_008960</name>
</gene>
<name>A0ABX4YJA7_9LEPT</name>
<dbReference type="NCBIfam" id="NF047472">
    <property type="entry name" value="LA_3696_Nterm"/>
    <property type="match status" value="1"/>
</dbReference>
<organism evidence="1 2">
    <name type="scientific">Leptospira inadai serovar Lyme</name>
    <dbReference type="NCBI Taxonomy" id="293084"/>
    <lineage>
        <taxon>Bacteria</taxon>
        <taxon>Pseudomonadati</taxon>
        <taxon>Spirochaetota</taxon>
        <taxon>Spirochaetia</taxon>
        <taxon>Leptospirales</taxon>
        <taxon>Leptospiraceae</taxon>
        <taxon>Leptospira</taxon>
    </lineage>
</organism>
<protein>
    <recommendedName>
        <fullName evidence="3">DUF1640 domain-containing protein</fullName>
    </recommendedName>
</protein>
<accession>A0ABX4YJA7</accession>
<dbReference type="Gene3D" id="1.20.58.130">
    <property type="match status" value="1"/>
</dbReference>
<reference evidence="1" key="1">
    <citation type="submission" date="2018-01" db="EMBL/GenBank/DDBJ databases">
        <title>Genomic characterization of Leptospira inadai serogroup Lyme isolated from captured rat in Brazil and comparative analysis with human reference strain.</title>
        <authorList>
            <person name="Moreno L.Z."/>
            <person name="Loureiro A.P."/>
            <person name="Miraglia F."/>
            <person name="Kremer F.S."/>
            <person name="Eslabao M.R."/>
            <person name="Dellagostin O.A."/>
            <person name="Lilenbaum W."/>
            <person name="Moreno A.M."/>
        </authorList>
    </citation>
    <scope>NUCLEOTIDE SEQUENCE [LARGE SCALE GENOMIC DNA]</scope>
    <source>
        <strain evidence="1">M34/99</strain>
    </source>
</reference>
<evidence type="ECO:0008006" key="3">
    <source>
        <dbReference type="Google" id="ProtNLM"/>
    </source>
</evidence>
<proteinExistence type="predicted"/>
<dbReference type="EMBL" id="MCRM02000007">
    <property type="protein sequence ID" value="PNV75373.1"/>
    <property type="molecule type" value="Genomic_DNA"/>
</dbReference>
<keyword evidence="2" id="KW-1185">Reference proteome</keyword>
<dbReference type="Proteomes" id="UP000094669">
    <property type="component" value="Unassembled WGS sequence"/>
</dbReference>
<sequence>MPLMEYRRIPIRLREFIGKEESQELVNAINSAFARHERNMRVRLTDTFERKLLRESRLVHKEIQNLYSELSGIRTELRTETTSLRLEIAALKSEMYRLIANQTKWILVGLSAAVALLPILERISFRIF</sequence>
<comment type="caution">
    <text evidence="1">The sequence shown here is derived from an EMBL/GenBank/DDBJ whole genome shotgun (WGS) entry which is preliminary data.</text>
</comment>
<evidence type="ECO:0000313" key="2">
    <source>
        <dbReference type="Proteomes" id="UP000094669"/>
    </source>
</evidence>
<evidence type="ECO:0000313" key="1">
    <source>
        <dbReference type="EMBL" id="PNV75373.1"/>
    </source>
</evidence>